<dbReference type="GO" id="GO:0008705">
    <property type="term" value="F:methionine synthase activity"/>
    <property type="evidence" value="ECO:0007669"/>
    <property type="project" value="InterPro"/>
</dbReference>
<evidence type="ECO:0000256" key="1">
    <source>
        <dbReference type="ARBA" id="ARBA00022723"/>
    </source>
</evidence>
<evidence type="ECO:0000313" key="5">
    <source>
        <dbReference type="EMBL" id="EMG11599.1"/>
    </source>
</evidence>
<accession>M3FW13</accession>
<protein>
    <submittedName>
        <fullName evidence="5">Vitamin B12 dependent methionine synthase</fullName>
    </submittedName>
</protein>
<evidence type="ECO:0000256" key="3">
    <source>
        <dbReference type="PROSITE-ProRule" id="PRU00346"/>
    </source>
</evidence>
<dbReference type="GO" id="GO:0032259">
    <property type="term" value="P:methylation"/>
    <property type="evidence" value="ECO:0007669"/>
    <property type="project" value="UniProtKB-KW"/>
</dbReference>
<dbReference type="Proteomes" id="UP000011776">
    <property type="component" value="Unassembled WGS sequence"/>
</dbReference>
<reference evidence="5 6" key="1">
    <citation type="submission" date="2013-02" db="EMBL/GenBank/DDBJ databases">
        <authorList>
            <person name="Harkins D.M."/>
            <person name="Durkin A.S."/>
            <person name="Brinkac L.M."/>
            <person name="Haft D.H."/>
            <person name="Selengut J.D."/>
            <person name="Sanka R."/>
            <person name="DePew J."/>
            <person name="Purushe J."/>
            <person name="Tulsiani S.M."/>
            <person name="Graham G.C."/>
            <person name="Burns M.-A."/>
            <person name="Dohnt M.F."/>
            <person name="Smythe L.D."/>
            <person name="McKay D.B."/>
            <person name="Craig S.B."/>
            <person name="Vinetz J.M."/>
            <person name="Sutton G.G."/>
            <person name="Nierman W.C."/>
            <person name="Fouts D.E."/>
        </authorList>
    </citation>
    <scope>NUCLEOTIDE SEQUENCE [LARGE SCALE GENOMIC DNA]</scope>
    <source>
        <strain evidence="5 6">LT2186</strain>
    </source>
</reference>
<evidence type="ECO:0000256" key="2">
    <source>
        <dbReference type="ARBA" id="ARBA00023285"/>
    </source>
</evidence>
<sequence>MKTIITGKLFRTKGVIGIFPANSVRDDIFVYEDENCSKLLTVFHTLRQQIQKQDETEPNYCLADYVAPKESGRVDYIGGFAVTAGHGVEEFAKEFENNQDDYNSIMAKALGDRFAEAFAEYMHYKVRKEYWGYDKNENLSPEDLIREKYRGIRPAAGYPASPDHTEKRALFDLLQVEKIPGSL</sequence>
<organism evidence="5 6">
    <name type="scientific">Leptospira interrogans serovar Grippotyphosa str. LT2186</name>
    <dbReference type="NCBI Taxonomy" id="1001599"/>
    <lineage>
        <taxon>Bacteria</taxon>
        <taxon>Pseudomonadati</taxon>
        <taxon>Spirochaetota</taxon>
        <taxon>Spirochaetia</taxon>
        <taxon>Leptospirales</taxon>
        <taxon>Leptospiraceae</taxon>
        <taxon>Leptospira</taxon>
    </lineage>
</organism>
<proteinExistence type="predicted"/>
<dbReference type="GO" id="GO:0050667">
    <property type="term" value="P:homocysteine metabolic process"/>
    <property type="evidence" value="ECO:0007669"/>
    <property type="project" value="TreeGrafter"/>
</dbReference>
<evidence type="ECO:0000259" key="4">
    <source>
        <dbReference type="PROSITE" id="PS50974"/>
    </source>
</evidence>
<dbReference type="PANTHER" id="PTHR45833:SF1">
    <property type="entry name" value="METHIONINE SYNTHASE"/>
    <property type="match status" value="1"/>
</dbReference>
<dbReference type="InterPro" id="IPR037010">
    <property type="entry name" value="VitB12-dep_Met_synth_activ_sf"/>
</dbReference>
<dbReference type="GO" id="GO:0005829">
    <property type="term" value="C:cytosol"/>
    <property type="evidence" value="ECO:0007669"/>
    <property type="project" value="TreeGrafter"/>
</dbReference>
<dbReference type="InterPro" id="IPR004223">
    <property type="entry name" value="VitB12-dep_Met_synth_activ_dom"/>
</dbReference>
<evidence type="ECO:0000313" key="6">
    <source>
        <dbReference type="Proteomes" id="UP000011776"/>
    </source>
</evidence>
<dbReference type="GO" id="GO:0046653">
    <property type="term" value="P:tetrahydrofolate metabolic process"/>
    <property type="evidence" value="ECO:0007669"/>
    <property type="project" value="TreeGrafter"/>
</dbReference>
<feature type="domain" description="AdoMet activation" evidence="4">
    <location>
        <begin position="1"/>
        <end position="183"/>
    </location>
</feature>
<dbReference type="PANTHER" id="PTHR45833">
    <property type="entry name" value="METHIONINE SYNTHASE"/>
    <property type="match status" value="1"/>
</dbReference>
<dbReference type="AlphaFoldDB" id="M3FW13"/>
<dbReference type="Pfam" id="PF02965">
    <property type="entry name" value="Met_synt_B12"/>
    <property type="match status" value="1"/>
</dbReference>
<dbReference type="InterPro" id="IPR050554">
    <property type="entry name" value="Met_Synthase/Corrinoid"/>
</dbReference>
<dbReference type="SUPFAM" id="SSF56507">
    <property type="entry name" value="Methionine synthase activation domain-like"/>
    <property type="match status" value="1"/>
</dbReference>
<dbReference type="EMBL" id="AFME02000155">
    <property type="protein sequence ID" value="EMG11599.1"/>
    <property type="molecule type" value="Genomic_DNA"/>
</dbReference>
<keyword evidence="3" id="KW-0489">Methyltransferase</keyword>
<dbReference type="Gene3D" id="3.10.196.10">
    <property type="entry name" value="Vitamin B12-dependent methionine synthase, activation domain"/>
    <property type="match status" value="2"/>
</dbReference>
<dbReference type="PROSITE" id="PS50974">
    <property type="entry name" value="ADOMET_ACTIVATION"/>
    <property type="match status" value="1"/>
</dbReference>
<comment type="caution">
    <text evidence="5">The sequence shown here is derived from an EMBL/GenBank/DDBJ whole genome shotgun (WGS) entry which is preliminary data.</text>
</comment>
<name>M3FW13_LEPIR</name>
<gene>
    <name evidence="5" type="ORF">LEP1GSC151_5684</name>
</gene>
<keyword evidence="2" id="KW-0170">Cobalt</keyword>
<keyword evidence="1" id="KW-0479">Metal-binding</keyword>
<keyword evidence="3" id="KW-0808">Transferase</keyword>
<dbReference type="GO" id="GO:0046872">
    <property type="term" value="F:metal ion binding"/>
    <property type="evidence" value="ECO:0007669"/>
    <property type="project" value="UniProtKB-KW"/>
</dbReference>
<dbReference type="BioCyc" id="LINT1001599:G11K9-3182-MONOMER"/>